<gene>
    <name evidence="3" type="ordered locus">Veis_2924</name>
</gene>
<dbReference type="SUPFAM" id="SSF51735">
    <property type="entry name" value="NAD(P)-binding Rossmann-fold domains"/>
    <property type="match status" value="1"/>
</dbReference>
<keyword evidence="4" id="KW-1185">Reference proteome</keyword>
<dbReference type="Pfam" id="PF01408">
    <property type="entry name" value="GFO_IDH_MocA"/>
    <property type="match status" value="1"/>
</dbReference>
<dbReference type="Gene3D" id="3.40.50.720">
    <property type="entry name" value="NAD(P)-binding Rossmann-like Domain"/>
    <property type="match status" value="1"/>
</dbReference>
<feature type="domain" description="GFO/IDH/MocA-like oxidoreductase" evidence="2">
    <location>
        <begin position="134"/>
        <end position="253"/>
    </location>
</feature>
<evidence type="ECO:0000313" key="4">
    <source>
        <dbReference type="Proteomes" id="UP000000374"/>
    </source>
</evidence>
<dbReference type="AlphaFoldDB" id="A1WM03"/>
<reference evidence="4" key="1">
    <citation type="submission" date="2006-12" db="EMBL/GenBank/DDBJ databases">
        <title>Complete sequence of chromosome 1 of Verminephrobacter eiseniae EF01-2.</title>
        <authorList>
            <person name="Copeland A."/>
            <person name="Lucas S."/>
            <person name="Lapidus A."/>
            <person name="Barry K."/>
            <person name="Detter J.C."/>
            <person name="Glavina del Rio T."/>
            <person name="Dalin E."/>
            <person name="Tice H."/>
            <person name="Pitluck S."/>
            <person name="Chertkov O."/>
            <person name="Brettin T."/>
            <person name="Bruce D."/>
            <person name="Han C."/>
            <person name="Tapia R."/>
            <person name="Gilna P."/>
            <person name="Schmutz J."/>
            <person name="Larimer F."/>
            <person name="Land M."/>
            <person name="Hauser L."/>
            <person name="Kyrpides N."/>
            <person name="Kim E."/>
            <person name="Stahl D."/>
            <person name="Richardson P."/>
        </authorList>
    </citation>
    <scope>NUCLEOTIDE SEQUENCE [LARGE SCALE GENOMIC DNA]</scope>
    <source>
        <strain evidence="4">EF01-2</strain>
    </source>
</reference>
<dbReference type="PANTHER" id="PTHR43377:SF1">
    <property type="entry name" value="BILIVERDIN REDUCTASE A"/>
    <property type="match status" value="1"/>
</dbReference>
<evidence type="ECO:0000259" key="2">
    <source>
        <dbReference type="Pfam" id="PF22725"/>
    </source>
</evidence>
<dbReference type="Proteomes" id="UP000000374">
    <property type="component" value="Chromosome"/>
</dbReference>
<dbReference type="eggNOG" id="COG0673">
    <property type="taxonomic scope" value="Bacteria"/>
</dbReference>
<dbReference type="InterPro" id="IPR000683">
    <property type="entry name" value="Gfo/Idh/MocA-like_OxRdtase_N"/>
</dbReference>
<feature type="domain" description="Gfo/Idh/MocA-like oxidoreductase N-terminal" evidence="1">
    <location>
        <begin position="8"/>
        <end position="126"/>
    </location>
</feature>
<dbReference type="PANTHER" id="PTHR43377">
    <property type="entry name" value="BILIVERDIN REDUCTASE A"/>
    <property type="match status" value="1"/>
</dbReference>
<dbReference type="EMBL" id="CP000542">
    <property type="protein sequence ID" value="ABM58660.1"/>
    <property type="molecule type" value="Genomic_DNA"/>
</dbReference>
<name>A1WM03_VEREI</name>
<dbReference type="Gene3D" id="3.30.360.10">
    <property type="entry name" value="Dihydrodipicolinate Reductase, domain 2"/>
    <property type="match status" value="1"/>
</dbReference>
<dbReference type="RefSeq" id="WP_011810656.1">
    <property type="nucleotide sequence ID" value="NC_008786.1"/>
</dbReference>
<dbReference type="KEGG" id="vei:Veis_2924"/>
<organism evidence="3 4">
    <name type="scientific">Verminephrobacter eiseniae (strain EF01-2)</name>
    <dbReference type="NCBI Taxonomy" id="391735"/>
    <lineage>
        <taxon>Bacteria</taxon>
        <taxon>Pseudomonadati</taxon>
        <taxon>Pseudomonadota</taxon>
        <taxon>Betaproteobacteria</taxon>
        <taxon>Burkholderiales</taxon>
        <taxon>Comamonadaceae</taxon>
        <taxon>Verminephrobacter</taxon>
    </lineage>
</organism>
<evidence type="ECO:0000313" key="3">
    <source>
        <dbReference type="EMBL" id="ABM58660.1"/>
    </source>
</evidence>
<proteinExistence type="predicted"/>
<keyword evidence="3" id="KW-0560">Oxidoreductase</keyword>
<accession>A1WM03</accession>
<dbReference type="Pfam" id="PF22725">
    <property type="entry name" value="GFO_IDH_MocA_C3"/>
    <property type="match status" value="1"/>
</dbReference>
<protein>
    <submittedName>
        <fullName evidence="3">4,5-dihydroxyphthalate dehydrogenase</fullName>
        <ecNumber evidence="3">1.3.1.64</ecNumber>
    </submittedName>
</protein>
<dbReference type="GeneID" id="76461409"/>
<dbReference type="EC" id="1.3.1.64" evidence="3"/>
<evidence type="ECO:0000259" key="1">
    <source>
        <dbReference type="Pfam" id="PF01408"/>
    </source>
</evidence>
<sequence>MSTAQRPIRLGVAGLGRAFTLMLPTLVQDSRVQLLAACDPRAAARAQFLRDFGAPAYPDIEGLAADPSVDAIYIASPHALHARHTCIAARHGKHVLVEKPMALTLAECDAMITACRAAGVQLIVGHCHSFDAPYAKARAIIAGGGVGPVRMIHALNYTDFLYRPRRPEELQTEAGGGVVFSQAAHQIDIVRLLAASAVTRVRAVTGAWDAQRPTEGAYSMLLWFETGAFASLGYSGYGHFDSDEWCDWTGEMGARKAQQDYGRARQRLARLHGRSDGAAEEARLKAASSYGGPDYRPAPAAAAAAHQHFGPVIVSCDLADLRPVPDGVWVYGDERRALVRLPAPAIPRHEVITELYAAIAQGVRPLHDGPWARATLEVCLALLQSAREDRDVTLARTSAGRAGR</sequence>
<dbReference type="InterPro" id="IPR036291">
    <property type="entry name" value="NAD(P)-bd_dom_sf"/>
</dbReference>
<dbReference type="GO" id="GO:0000166">
    <property type="term" value="F:nucleotide binding"/>
    <property type="evidence" value="ECO:0007669"/>
    <property type="project" value="InterPro"/>
</dbReference>
<dbReference type="HOGENOM" id="CLU_023194_1_3_4"/>
<dbReference type="STRING" id="391735.Veis_2924"/>
<dbReference type="SUPFAM" id="SSF55347">
    <property type="entry name" value="Glyceraldehyde-3-phosphate dehydrogenase-like, C-terminal domain"/>
    <property type="match status" value="1"/>
</dbReference>
<dbReference type="InterPro" id="IPR051450">
    <property type="entry name" value="Gfo/Idh/MocA_Oxidoreductases"/>
</dbReference>
<dbReference type="InterPro" id="IPR055170">
    <property type="entry name" value="GFO_IDH_MocA-like_dom"/>
</dbReference>
<dbReference type="GO" id="GO:0018517">
    <property type="term" value="F:phthalate 4,5-cis-dihydrodiol dehydrogenase activity"/>
    <property type="evidence" value="ECO:0007669"/>
    <property type="project" value="UniProtKB-EC"/>
</dbReference>